<dbReference type="InterPro" id="IPR016162">
    <property type="entry name" value="Ald_DH_N"/>
</dbReference>
<comment type="similarity">
    <text evidence="1">Belongs to the aldehyde dehydrogenase family.</text>
</comment>
<keyword evidence="4" id="KW-1185">Reference proteome</keyword>
<evidence type="ECO:0000256" key="2">
    <source>
        <dbReference type="ARBA" id="ARBA00023002"/>
    </source>
</evidence>
<dbReference type="Gene3D" id="3.40.605.10">
    <property type="entry name" value="Aldehyde Dehydrogenase, Chain A, domain 1"/>
    <property type="match status" value="1"/>
</dbReference>
<evidence type="ECO:0000256" key="1">
    <source>
        <dbReference type="ARBA" id="ARBA00009986"/>
    </source>
</evidence>
<dbReference type="InterPro" id="IPR016161">
    <property type="entry name" value="Ald_DH/histidinol_DH"/>
</dbReference>
<keyword evidence="2" id="KW-0560">Oxidoreductase</keyword>
<dbReference type="Proteomes" id="UP001300745">
    <property type="component" value="Unassembled WGS sequence"/>
</dbReference>
<sequence>MTVYARPGADGSVMSFQTRYDNFIGGEWTPPVGGEYFENPTPVTGEVFCEVARSTGADIDVALDAA</sequence>
<comment type="caution">
    <text evidence="3">The sequence shown here is derived from an EMBL/GenBank/DDBJ whole genome shotgun (WGS) entry which is preliminary data.</text>
</comment>
<protein>
    <submittedName>
        <fullName evidence="3">Aldehyde dehydrogenase</fullName>
    </submittedName>
</protein>
<gene>
    <name evidence="3" type="ORF">ORI27_13400</name>
</gene>
<name>A0ABT3SDY7_9MYCO</name>
<organism evidence="3 4">
    <name type="scientific">Mycobacterium pinniadriaticum</name>
    <dbReference type="NCBI Taxonomy" id="2994102"/>
    <lineage>
        <taxon>Bacteria</taxon>
        <taxon>Bacillati</taxon>
        <taxon>Actinomycetota</taxon>
        <taxon>Actinomycetes</taxon>
        <taxon>Mycobacteriales</taxon>
        <taxon>Mycobacteriaceae</taxon>
        <taxon>Mycobacterium</taxon>
    </lineage>
</organism>
<dbReference type="PANTHER" id="PTHR43111">
    <property type="entry name" value="ALDEHYDE DEHYDROGENASE B-RELATED"/>
    <property type="match status" value="1"/>
</dbReference>
<feature type="non-terminal residue" evidence="3">
    <location>
        <position position="66"/>
    </location>
</feature>
<dbReference type="SUPFAM" id="SSF53720">
    <property type="entry name" value="ALDH-like"/>
    <property type="match status" value="1"/>
</dbReference>
<dbReference type="PANTHER" id="PTHR43111:SF1">
    <property type="entry name" value="ALDEHYDE DEHYDROGENASE B-RELATED"/>
    <property type="match status" value="1"/>
</dbReference>
<reference evidence="3 4" key="1">
    <citation type="submission" date="2022-11" db="EMBL/GenBank/DDBJ databases">
        <title>Mycobacterium sp. nov.</title>
        <authorList>
            <person name="Papic B."/>
            <person name="Spicic S."/>
            <person name="Duvnjak S."/>
        </authorList>
    </citation>
    <scope>NUCLEOTIDE SEQUENCE [LARGE SCALE GENOMIC DNA]</scope>
    <source>
        <strain evidence="3 4">CVI_P4</strain>
    </source>
</reference>
<evidence type="ECO:0000313" key="4">
    <source>
        <dbReference type="Proteomes" id="UP001300745"/>
    </source>
</evidence>
<proteinExistence type="inferred from homology"/>
<dbReference type="EMBL" id="JAPJDO010000009">
    <property type="protein sequence ID" value="MCX2937700.1"/>
    <property type="molecule type" value="Genomic_DNA"/>
</dbReference>
<evidence type="ECO:0000313" key="3">
    <source>
        <dbReference type="EMBL" id="MCX2937700.1"/>
    </source>
</evidence>
<accession>A0ABT3SDY7</accession>